<dbReference type="PROSITE" id="PS50987">
    <property type="entry name" value="HTH_ARSR_2"/>
    <property type="match status" value="1"/>
</dbReference>
<keyword evidence="1" id="KW-0805">Transcription regulation</keyword>
<dbReference type="EMBL" id="NSJB01000008">
    <property type="protein sequence ID" value="PAT36661.1"/>
    <property type="molecule type" value="Genomic_DNA"/>
</dbReference>
<dbReference type="CDD" id="cd00090">
    <property type="entry name" value="HTH_ARSR"/>
    <property type="match status" value="1"/>
</dbReference>
<dbReference type="Proteomes" id="UP000218054">
    <property type="component" value="Unassembled WGS sequence"/>
</dbReference>
<dbReference type="NCBIfam" id="NF033788">
    <property type="entry name" value="HTH_metalloreg"/>
    <property type="match status" value="1"/>
</dbReference>
<dbReference type="Gene3D" id="1.10.10.10">
    <property type="entry name" value="Winged helix-like DNA-binding domain superfamily/Winged helix DNA-binding domain"/>
    <property type="match status" value="1"/>
</dbReference>
<evidence type="ECO:0000313" key="5">
    <source>
        <dbReference type="EMBL" id="PAT36661.1"/>
    </source>
</evidence>
<dbReference type="PRINTS" id="PR00778">
    <property type="entry name" value="HTHARSR"/>
</dbReference>
<proteinExistence type="predicted"/>
<dbReference type="EMBL" id="NSJD01000002">
    <property type="protein sequence ID" value="PAT41093.1"/>
    <property type="molecule type" value="Genomic_DNA"/>
</dbReference>
<comment type="caution">
    <text evidence="6">The sequence shown here is derived from an EMBL/GenBank/DDBJ whole genome shotgun (WGS) entry which is preliminary data.</text>
</comment>
<dbReference type="SMART" id="SM00418">
    <property type="entry name" value="HTH_ARSR"/>
    <property type="match status" value="1"/>
</dbReference>
<accession>A0A2A2ATK9</accession>
<dbReference type="InterPro" id="IPR011991">
    <property type="entry name" value="ArsR-like_HTH"/>
</dbReference>
<name>A0A2A2ATK9_9BURK</name>
<dbReference type="InterPro" id="IPR001845">
    <property type="entry name" value="HTH_ArsR_DNA-bd_dom"/>
</dbReference>
<gene>
    <name evidence="6" type="ORF">CK623_02170</name>
    <name evidence="5" type="ORF">CK625_10410</name>
</gene>
<dbReference type="InterPro" id="IPR036390">
    <property type="entry name" value="WH_DNA-bd_sf"/>
</dbReference>
<sequence>MQSPAPSPMPETAALTPELMRSGAGNAVTTLKLLANEDRLLLLCQLAQGESCVSDLAAALGIRQPSLSQQLAILRSEDVVSTRRDGKRIFYSIAQPEILQLLQLLHTLYCPNLQGSNANGASPAQSCAAA</sequence>
<evidence type="ECO:0000256" key="1">
    <source>
        <dbReference type="ARBA" id="ARBA00023015"/>
    </source>
</evidence>
<evidence type="ECO:0000313" key="7">
    <source>
        <dbReference type="Proteomes" id="UP000218054"/>
    </source>
</evidence>
<dbReference type="InterPro" id="IPR051011">
    <property type="entry name" value="Metal_resp_trans_reg"/>
</dbReference>
<evidence type="ECO:0000313" key="6">
    <source>
        <dbReference type="EMBL" id="PAT41093.1"/>
    </source>
</evidence>
<dbReference type="PANTHER" id="PTHR43132:SF2">
    <property type="entry name" value="ARSENICAL RESISTANCE OPERON REPRESSOR ARSR-RELATED"/>
    <property type="match status" value="1"/>
</dbReference>
<dbReference type="InterPro" id="IPR036388">
    <property type="entry name" value="WH-like_DNA-bd_sf"/>
</dbReference>
<accession>A0A2A2AFZ7</accession>
<feature type="domain" description="HTH arsR-type" evidence="4">
    <location>
        <begin position="19"/>
        <end position="113"/>
    </location>
</feature>
<dbReference type="AlphaFoldDB" id="A0A2A2ATK9"/>
<organism evidence="6 8">
    <name type="scientific">Vandammella animalimorsus</name>
    <dbReference type="NCBI Taxonomy" id="2029117"/>
    <lineage>
        <taxon>Bacteria</taxon>
        <taxon>Pseudomonadati</taxon>
        <taxon>Pseudomonadota</taxon>
        <taxon>Betaproteobacteria</taxon>
        <taxon>Burkholderiales</taxon>
        <taxon>Comamonadaceae</taxon>
        <taxon>Vandammella</taxon>
    </lineage>
</organism>
<dbReference type="SUPFAM" id="SSF46785">
    <property type="entry name" value="Winged helix' DNA-binding domain"/>
    <property type="match status" value="1"/>
</dbReference>
<protein>
    <submittedName>
        <fullName evidence="6">Transcriptional regulator</fullName>
    </submittedName>
</protein>
<evidence type="ECO:0000259" key="4">
    <source>
        <dbReference type="PROSITE" id="PS50987"/>
    </source>
</evidence>
<keyword evidence="2" id="KW-0238">DNA-binding</keyword>
<evidence type="ECO:0000313" key="8">
    <source>
        <dbReference type="Proteomes" id="UP000218644"/>
    </source>
</evidence>
<keyword evidence="3" id="KW-0804">Transcription</keyword>
<keyword evidence="7" id="KW-1185">Reference proteome</keyword>
<evidence type="ECO:0000256" key="2">
    <source>
        <dbReference type="ARBA" id="ARBA00023125"/>
    </source>
</evidence>
<evidence type="ECO:0000256" key="3">
    <source>
        <dbReference type="ARBA" id="ARBA00023163"/>
    </source>
</evidence>
<reference evidence="7 8" key="1">
    <citation type="submission" date="2017-08" db="EMBL/GenBank/DDBJ databases">
        <title>WGS of Clinical strains of the CDC Group NO-1 linked to zoonotic infections in humans.</title>
        <authorList>
            <person name="Bernier A.-M."/>
            <person name="Bernard K."/>
        </authorList>
    </citation>
    <scope>NUCLEOTIDE SEQUENCE [LARGE SCALE GENOMIC DNA]</scope>
    <source>
        <strain evidence="5 7">NML00-0135</strain>
        <strain evidence="6 8">NML79-0751</strain>
    </source>
</reference>
<dbReference type="Proteomes" id="UP000218644">
    <property type="component" value="Unassembled WGS sequence"/>
</dbReference>
<dbReference type="PANTHER" id="PTHR43132">
    <property type="entry name" value="ARSENICAL RESISTANCE OPERON REPRESSOR ARSR-RELATED"/>
    <property type="match status" value="1"/>
</dbReference>
<dbReference type="Pfam" id="PF01022">
    <property type="entry name" value="HTH_5"/>
    <property type="match status" value="1"/>
</dbReference>
<dbReference type="GO" id="GO:0003677">
    <property type="term" value="F:DNA binding"/>
    <property type="evidence" value="ECO:0007669"/>
    <property type="project" value="UniProtKB-KW"/>
</dbReference>
<dbReference type="GO" id="GO:0003700">
    <property type="term" value="F:DNA-binding transcription factor activity"/>
    <property type="evidence" value="ECO:0007669"/>
    <property type="project" value="InterPro"/>
</dbReference>